<protein>
    <submittedName>
        <fullName evidence="1">Uncharacterized protein</fullName>
    </submittedName>
</protein>
<comment type="caution">
    <text evidence="1">The sequence shown here is derived from an EMBL/GenBank/DDBJ whole genome shotgun (WGS) entry which is preliminary data.</text>
</comment>
<dbReference type="Proteomes" id="UP001439008">
    <property type="component" value="Unassembled WGS sequence"/>
</dbReference>
<evidence type="ECO:0000313" key="1">
    <source>
        <dbReference type="EMBL" id="MES1918658.1"/>
    </source>
</evidence>
<accession>A0ABV2AG75</accession>
<reference evidence="1 2" key="1">
    <citation type="journal article" date="2024" name="BMC Biol.">
        <title>Comparative genomics of Ascetosporea gives new insight into the evolutionary basis for animal parasitism in Rhizaria.</title>
        <authorList>
            <person name="Hiltunen Thoren M."/>
            <person name="Onut-Brannstrom I."/>
            <person name="Alfjorden A."/>
            <person name="Peckova H."/>
            <person name="Swords F."/>
            <person name="Hooper C."/>
            <person name="Holzer A.S."/>
            <person name="Bass D."/>
            <person name="Burki F."/>
        </authorList>
    </citation>
    <scope>NUCLEOTIDE SEQUENCE [LARGE SCALE GENOMIC DNA]</scope>
    <source>
        <strain evidence="1">20-A016</strain>
    </source>
</reference>
<sequence length="147" mass="16978">MSCEEKVDKIAKILQVDKKLIPVDFINRKNEMNPVIHLSESGPYEFSKDGTIKGKMYTFSVCKILRNDEKGRTLISLTDDDTFNKYPNLVWMVPRCYSILDITDENKNETSRFILQGYRKYGGSRIDEDTGVDTSSINQVFILMSLY</sequence>
<keyword evidence="2" id="KW-1185">Reference proteome</keyword>
<proteinExistence type="predicted"/>
<gene>
    <name evidence="1" type="ORF">MHBO_000592</name>
</gene>
<dbReference type="EMBL" id="JBDODL010000101">
    <property type="protein sequence ID" value="MES1918658.1"/>
    <property type="molecule type" value="Genomic_DNA"/>
</dbReference>
<evidence type="ECO:0000313" key="2">
    <source>
        <dbReference type="Proteomes" id="UP001439008"/>
    </source>
</evidence>
<name>A0ABV2AG75_9EUKA</name>
<organism evidence="1 2">
    <name type="scientific">Bonamia ostreae</name>
    <dbReference type="NCBI Taxonomy" id="126728"/>
    <lineage>
        <taxon>Eukaryota</taxon>
        <taxon>Sar</taxon>
        <taxon>Rhizaria</taxon>
        <taxon>Endomyxa</taxon>
        <taxon>Ascetosporea</taxon>
        <taxon>Haplosporida</taxon>
        <taxon>Bonamia</taxon>
    </lineage>
</organism>